<sequence length="339" mass="35962">METFPKSPTIGDVARAAGVSPATASRALTGRGAVAPATRARVEYAAAELGYSVDINAASLVTGRSHAIGVVSPSVGRWFFGEVLEGIQEALQQAHYDLVLYHVRRGTASRADVFRYFLGRRRFDGIIVAGLDPDMAEVEQLTQLRLPLVSIGGYDLGTSLVSIDDHAAARVATEHLIQLGHRDIAFVGGDPDGRKSSFGDAKRLAGYREAMAHAGLDELSRHAQSEVSVPGGYQVATGLLGDQRTRPTGIVAVCDEVAIGVVTAAQRLGISVPNELSIVGIDDHEHAEMFGLTTVRQRPHEQGIAAAQLLLERLGDPTLPPERIIEPTALALRASTSAP</sequence>
<dbReference type="CDD" id="cd01392">
    <property type="entry name" value="HTH_LacI"/>
    <property type="match status" value="1"/>
</dbReference>
<name>A0ABW3TMF4_9MICO</name>
<dbReference type="PROSITE" id="PS00356">
    <property type="entry name" value="HTH_LACI_1"/>
    <property type="match status" value="1"/>
</dbReference>
<keyword evidence="3" id="KW-0804">Transcription</keyword>
<dbReference type="Gene3D" id="1.10.260.40">
    <property type="entry name" value="lambda repressor-like DNA-binding domains"/>
    <property type="match status" value="1"/>
</dbReference>
<comment type="caution">
    <text evidence="5">The sequence shown here is derived from an EMBL/GenBank/DDBJ whole genome shotgun (WGS) entry which is preliminary data.</text>
</comment>
<dbReference type="InterPro" id="IPR028082">
    <property type="entry name" value="Peripla_BP_I"/>
</dbReference>
<dbReference type="Pfam" id="PF13377">
    <property type="entry name" value="Peripla_BP_3"/>
    <property type="match status" value="1"/>
</dbReference>
<dbReference type="InterPro" id="IPR000843">
    <property type="entry name" value="HTH_LacI"/>
</dbReference>
<dbReference type="PANTHER" id="PTHR30146:SF153">
    <property type="entry name" value="LACTOSE OPERON REPRESSOR"/>
    <property type="match status" value="1"/>
</dbReference>
<evidence type="ECO:0000313" key="5">
    <source>
        <dbReference type="EMBL" id="MFD1201467.1"/>
    </source>
</evidence>
<dbReference type="CDD" id="cd06267">
    <property type="entry name" value="PBP1_LacI_sugar_binding-like"/>
    <property type="match status" value="1"/>
</dbReference>
<evidence type="ECO:0000256" key="1">
    <source>
        <dbReference type="ARBA" id="ARBA00023015"/>
    </source>
</evidence>
<dbReference type="PROSITE" id="PS50932">
    <property type="entry name" value="HTH_LACI_2"/>
    <property type="match status" value="1"/>
</dbReference>
<dbReference type="InterPro" id="IPR046335">
    <property type="entry name" value="LacI/GalR-like_sensor"/>
</dbReference>
<dbReference type="SUPFAM" id="SSF47413">
    <property type="entry name" value="lambda repressor-like DNA-binding domains"/>
    <property type="match status" value="1"/>
</dbReference>
<evidence type="ECO:0000313" key="6">
    <source>
        <dbReference type="Proteomes" id="UP001597181"/>
    </source>
</evidence>
<evidence type="ECO:0000256" key="2">
    <source>
        <dbReference type="ARBA" id="ARBA00023125"/>
    </source>
</evidence>
<accession>A0ABW3TMF4</accession>
<evidence type="ECO:0000259" key="4">
    <source>
        <dbReference type="PROSITE" id="PS50932"/>
    </source>
</evidence>
<dbReference type="InterPro" id="IPR010982">
    <property type="entry name" value="Lambda_DNA-bd_dom_sf"/>
</dbReference>
<feature type="domain" description="HTH lacI-type" evidence="4">
    <location>
        <begin position="8"/>
        <end position="62"/>
    </location>
</feature>
<proteinExistence type="predicted"/>
<dbReference type="Proteomes" id="UP001597181">
    <property type="component" value="Unassembled WGS sequence"/>
</dbReference>
<organism evidence="5 6">
    <name type="scientific">Leucobacter albus</name>
    <dbReference type="NCBI Taxonomy" id="272210"/>
    <lineage>
        <taxon>Bacteria</taxon>
        <taxon>Bacillati</taxon>
        <taxon>Actinomycetota</taxon>
        <taxon>Actinomycetes</taxon>
        <taxon>Micrococcales</taxon>
        <taxon>Microbacteriaceae</taxon>
        <taxon>Leucobacter</taxon>
    </lineage>
</organism>
<dbReference type="SMART" id="SM00354">
    <property type="entry name" value="HTH_LACI"/>
    <property type="match status" value="1"/>
</dbReference>
<keyword evidence="6" id="KW-1185">Reference proteome</keyword>
<dbReference type="PANTHER" id="PTHR30146">
    <property type="entry name" value="LACI-RELATED TRANSCRIPTIONAL REPRESSOR"/>
    <property type="match status" value="1"/>
</dbReference>
<dbReference type="EMBL" id="JBHTLY010000002">
    <property type="protein sequence ID" value="MFD1201467.1"/>
    <property type="molecule type" value="Genomic_DNA"/>
</dbReference>
<dbReference type="Pfam" id="PF00356">
    <property type="entry name" value="LacI"/>
    <property type="match status" value="1"/>
</dbReference>
<keyword evidence="2 5" id="KW-0238">DNA-binding</keyword>
<reference evidence="6" key="1">
    <citation type="journal article" date="2019" name="Int. J. Syst. Evol. Microbiol.">
        <title>The Global Catalogue of Microorganisms (GCM) 10K type strain sequencing project: providing services to taxonomists for standard genome sequencing and annotation.</title>
        <authorList>
            <consortium name="The Broad Institute Genomics Platform"/>
            <consortium name="The Broad Institute Genome Sequencing Center for Infectious Disease"/>
            <person name="Wu L."/>
            <person name="Ma J."/>
        </authorList>
    </citation>
    <scope>NUCLEOTIDE SEQUENCE [LARGE SCALE GENOMIC DNA]</scope>
    <source>
        <strain evidence="6">CCUG 50213</strain>
    </source>
</reference>
<dbReference type="RefSeq" id="WP_343958175.1">
    <property type="nucleotide sequence ID" value="NZ_BAAAKZ010000002.1"/>
</dbReference>
<gene>
    <name evidence="5" type="ORF">ACFQ3U_06135</name>
</gene>
<dbReference type="SUPFAM" id="SSF53822">
    <property type="entry name" value="Periplasmic binding protein-like I"/>
    <property type="match status" value="1"/>
</dbReference>
<keyword evidence="1" id="KW-0805">Transcription regulation</keyword>
<evidence type="ECO:0000256" key="3">
    <source>
        <dbReference type="ARBA" id="ARBA00023163"/>
    </source>
</evidence>
<dbReference type="GO" id="GO:0003677">
    <property type="term" value="F:DNA binding"/>
    <property type="evidence" value="ECO:0007669"/>
    <property type="project" value="UniProtKB-KW"/>
</dbReference>
<dbReference type="Gene3D" id="3.40.50.2300">
    <property type="match status" value="2"/>
</dbReference>
<protein>
    <submittedName>
        <fullName evidence="5">LacI family DNA-binding transcriptional regulator</fullName>
    </submittedName>
</protein>